<dbReference type="InterPro" id="IPR045263">
    <property type="entry name" value="GLUT"/>
</dbReference>
<organism evidence="8 9">
    <name type="scientific">Cryptosporidium xiaoi</name>
    <dbReference type="NCBI Taxonomy" id="659607"/>
    <lineage>
        <taxon>Eukaryota</taxon>
        <taxon>Sar</taxon>
        <taxon>Alveolata</taxon>
        <taxon>Apicomplexa</taxon>
        <taxon>Conoidasida</taxon>
        <taxon>Coccidia</taxon>
        <taxon>Eucoccidiorida</taxon>
        <taxon>Eimeriorina</taxon>
        <taxon>Cryptosporidiidae</taxon>
        <taxon>Cryptosporidium</taxon>
    </lineage>
</organism>
<keyword evidence="5 6" id="KW-0472">Membrane</keyword>
<dbReference type="PROSITE" id="PS50850">
    <property type="entry name" value="MFS"/>
    <property type="match status" value="1"/>
</dbReference>
<dbReference type="Proteomes" id="UP001311799">
    <property type="component" value="Unassembled WGS sequence"/>
</dbReference>
<dbReference type="GO" id="GO:0005886">
    <property type="term" value="C:plasma membrane"/>
    <property type="evidence" value="ECO:0007669"/>
    <property type="project" value="UniProtKB-SubCell"/>
</dbReference>
<comment type="caution">
    <text evidence="8">The sequence shown here is derived from an EMBL/GenBank/DDBJ whole genome shotgun (WGS) entry which is preliminary data.</text>
</comment>
<evidence type="ECO:0000256" key="4">
    <source>
        <dbReference type="ARBA" id="ARBA00022989"/>
    </source>
</evidence>
<feature type="transmembrane region" description="Helical" evidence="6">
    <location>
        <begin position="69"/>
        <end position="89"/>
    </location>
</feature>
<dbReference type="Pfam" id="PF00083">
    <property type="entry name" value="Sugar_tr"/>
    <property type="match status" value="2"/>
</dbReference>
<accession>A0AAV9Y438</accession>
<feature type="transmembrane region" description="Helical" evidence="6">
    <location>
        <begin position="96"/>
        <end position="112"/>
    </location>
</feature>
<sequence>MKFSFFSYCQKRLLVVGVLSLIVGYSFGVTNVQREMLVHYLIPGSLRFIKNHEALRITVSTRIERPVMIVLNSSIFFGSSIGSLIVTVITNRFGKVKTLLVTFSLFALGSFLCVKKELLIFSLGRFISGIGTGISFLLAPSYIQELTNKQNQNLCLALHKVMFCCGILLSYLLSNIIPSFVKYLIKEHIIVKFNYNLLNSLQNYHEGLLEYPNNDEIVTKLHKYYLCSTISVRTLFLIPFIISASLLIIFFFKNFDETPLHYIKIGDISRAEEIVREIYGVNDTRKIIKKLLDEGGNDVPRSNLPQILVDPSLRMTLIFILIVVFTGISTGFVPLITSSKIFTRYLNINHDLSAIIIALNGCFLVIFTFSGIFFEVYIGSKRLLLFGLVLNLLSLTSICFFLYYYNQVSIVNKIVSISFIVSITSYGFGIIPTMSKIISNNLPKQLYSAFIPFILVFFWLTAAFSTILIELLPIPIMTFIYAFLTFFSLVSISIINYKYIEYSDQVLRDSYIT</sequence>
<dbReference type="InterPro" id="IPR005828">
    <property type="entry name" value="MFS_sugar_transport-like"/>
</dbReference>
<gene>
    <name evidence="8" type="ORF">RS030_192986</name>
</gene>
<name>A0AAV9Y438_9CRYT</name>
<feature type="transmembrane region" description="Helical" evidence="6">
    <location>
        <begin position="474"/>
        <end position="495"/>
    </location>
</feature>
<evidence type="ECO:0000256" key="1">
    <source>
        <dbReference type="ARBA" id="ARBA00004651"/>
    </source>
</evidence>
<evidence type="ECO:0000313" key="9">
    <source>
        <dbReference type="Proteomes" id="UP001311799"/>
    </source>
</evidence>
<reference evidence="8 9" key="1">
    <citation type="submission" date="2023-10" db="EMBL/GenBank/DDBJ databases">
        <title>Comparative genomics analysis reveals potential genetic determinants of host preference in Cryptosporidium xiaoi.</title>
        <authorList>
            <person name="Xiao L."/>
            <person name="Li J."/>
        </authorList>
    </citation>
    <scope>NUCLEOTIDE SEQUENCE [LARGE SCALE GENOMIC DNA]</scope>
    <source>
        <strain evidence="8 9">52996</strain>
    </source>
</reference>
<feature type="transmembrane region" description="Helical" evidence="6">
    <location>
        <begin position="118"/>
        <end position="142"/>
    </location>
</feature>
<protein>
    <submittedName>
        <fullName evidence="8">Sugar transporter</fullName>
    </submittedName>
</protein>
<feature type="transmembrane region" description="Helical" evidence="6">
    <location>
        <begin position="154"/>
        <end position="173"/>
    </location>
</feature>
<dbReference type="PANTHER" id="PTHR23503">
    <property type="entry name" value="SOLUTE CARRIER FAMILY 2"/>
    <property type="match status" value="1"/>
</dbReference>
<evidence type="ECO:0000259" key="7">
    <source>
        <dbReference type="PROSITE" id="PS50850"/>
    </source>
</evidence>
<keyword evidence="8" id="KW-0762">Sugar transport</keyword>
<keyword evidence="9" id="KW-1185">Reference proteome</keyword>
<feature type="transmembrane region" description="Helical" evidence="6">
    <location>
        <begin position="446"/>
        <end position="468"/>
    </location>
</feature>
<evidence type="ECO:0000256" key="6">
    <source>
        <dbReference type="SAM" id="Phobius"/>
    </source>
</evidence>
<dbReference type="Gene3D" id="1.20.1250.20">
    <property type="entry name" value="MFS general substrate transporter like domains"/>
    <property type="match status" value="1"/>
</dbReference>
<feature type="domain" description="Major facilitator superfamily (MFS) profile" evidence="7">
    <location>
        <begin position="12"/>
        <end position="505"/>
    </location>
</feature>
<dbReference type="GO" id="GO:0015149">
    <property type="term" value="F:hexose transmembrane transporter activity"/>
    <property type="evidence" value="ECO:0007669"/>
    <property type="project" value="TreeGrafter"/>
</dbReference>
<dbReference type="InterPro" id="IPR036259">
    <property type="entry name" value="MFS_trans_sf"/>
</dbReference>
<dbReference type="InterPro" id="IPR020846">
    <property type="entry name" value="MFS_dom"/>
</dbReference>
<dbReference type="AlphaFoldDB" id="A0AAV9Y438"/>
<comment type="subcellular location">
    <subcellularLocation>
        <location evidence="1">Cell membrane</location>
        <topology evidence="1">Multi-pass membrane protein</topology>
    </subcellularLocation>
</comment>
<evidence type="ECO:0000313" key="8">
    <source>
        <dbReference type="EMBL" id="KAK6589981.1"/>
    </source>
</evidence>
<keyword evidence="3 6" id="KW-0812">Transmembrane</keyword>
<feature type="transmembrane region" description="Helical" evidence="6">
    <location>
        <begin position="230"/>
        <end position="252"/>
    </location>
</feature>
<evidence type="ECO:0000256" key="5">
    <source>
        <dbReference type="ARBA" id="ARBA00023136"/>
    </source>
</evidence>
<evidence type="ECO:0000256" key="3">
    <source>
        <dbReference type="ARBA" id="ARBA00022692"/>
    </source>
</evidence>
<evidence type="ECO:0000256" key="2">
    <source>
        <dbReference type="ARBA" id="ARBA00022448"/>
    </source>
</evidence>
<dbReference type="EMBL" id="JAWDEY010000010">
    <property type="protein sequence ID" value="KAK6589981.1"/>
    <property type="molecule type" value="Genomic_DNA"/>
</dbReference>
<feature type="transmembrane region" description="Helical" evidence="6">
    <location>
        <begin position="383"/>
        <end position="404"/>
    </location>
</feature>
<dbReference type="PANTHER" id="PTHR23503:SF8">
    <property type="entry name" value="FACILITATED GLUCOSE TRANSPORTER PROTEIN 1"/>
    <property type="match status" value="1"/>
</dbReference>
<feature type="transmembrane region" description="Helical" evidence="6">
    <location>
        <begin position="410"/>
        <end position="434"/>
    </location>
</feature>
<feature type="transmembrane region" description="Helical" evidence="6">
    <location>
        <begin position="317"/>
        <end position="337"/>
    </location>
</feature>
<keyword evidence="4 6" id="KW-1133">Transmembrane helix</keyword>
<feature type="transmembrane region" description="Helical" evidence="6">
    <location>
        <begin position="352"/>
        <end position="376"/>
    </location>
</feature>
<keyword evidence="2" id="KW-0813">Transport</keyword>
<dbReference type="SUPFAM" id="SSF103473">
    <property type="entry name" value="MFS general substrate transporter"/>
    <property type="match status" value="1"/>
</dbReference>
<proteinExistence type="predicted"/>